<feature type="domain" description="HTH lysR-type" evidence="5">
    <location>
        <begin position="8"/>
        <end position="65"/>
    </location>
</feature>
<comment type="similarity">
    <text evidence="1">Belongs to the LysR transcriptional regulatory family.</text>
</comment>
<dbReference type="Proteomes" id="UP000193224">
    <property type="component" value="Unassembled WGS sequence"/>
</dbReference>
<dbReference type="RefSeq" id="WP_085801997.1">
    <property type="nucleotide sequence ID" value="NZ_FWXB01000020.1"/>
</dbReference>
<protein>
    <submittedName>
        <fullName evidence="6">HTH-type transcriptional regulator TdfR</fullName>
    </submittedName>
</protein>
<accession>A0A1X7BWR9</accession>
<evidence type="ECO:0000256" key="2">
    <source>
        <dbReference type="ARBA" id="ARBA00023015"/>
    </source>
</evidence>
<dbReference type="InterPro" id="IPR036388">
    <property type="entry name" value="WH-like_DNA-bd_sf"/>
</dbReference>
<evidence type="ECO:0000256" key="3">
    <source>
        <dbReference type="ARBA" id="ARBA00023125"/>
    </source>
</evidence>
<dbReference type="PRINTS" id="PR00039">
    <property type="entry name" value="HTHLYSR"/>
</dbReference>
<dbReference type="InterPro" id="IPR005119">
    <property type="entry name" value="LysR_subst-bd"/>
</dbReference>
<dbReference type="AlphaFoldDB" id="A0A1X7BWR9"/>
<keyword evidence="2" id="KW-0805">Transcription regulation</keyword>
<dbReference type="Gene3D" id="1.10.10.10">
    <property type="entry name" value="Winged helix-like DNA-binding domain superfamily/Winged helix DNA-binding domain"/>
    <property type="match status" value="1"/>
</dbReference>
<evidence type="ECO:0000313" key="6">
    <source>
        <dbReference type="EMBL" id="SMC14087.1"/>
    </source>
</evidence>
<dbReference type="GO" id="GO:0003700">
    <property type="term" value="F:DNA-binding transcription factor activity"/>
    <property type="evidence" value="ECO:0007669"/>
    <property type="project" value="InterPro"/>
</dbReference>
<dbReference type="Pfam" id="PF00126">
    <property type="entry name" value="HTH_1"/>
    <property type="match status" value="1"/>
</dbReference>
<keyword evidence="4" id="KW-0804">Transcription</keyword>
<dbReference type="InterPro" id="IPR036390">
    <property type="entry name" value="WH_DNA-bd_sf"/>
</dbReference>
<dbReference type="FunFam" id="1.10.10.10:FF:000001">
    <property type="entry name" value="LysR family transcriptional regulator"/>
    <property type="match status" value="1"/>
</dbReference>
<dbReference type="GO" id="GO:0006351">
    <property type="term" value="P:DNA-templated transcription"/>
    <property type="evidence" value="ECO:0007669"/>
    <property type="project" value="TreeGrafter"/>
</dbReference>
<evidence type="ECO:0000256" key="4">
    <source>
        <dbReference type="ARBA" id="ARBA00023163"/>
    </source>
</evidence>
<dbReference type="SUPFAM" id="SSF46785">
    <property type="entry name" value="Winged helix' DNA-binding domain"/>
    <property type="match status" value="1"/>
</dbReference>
<evidence type="ECO:0000313" key="7">
    <source>
        <dbReference type="Proteomes" id="UP000193224"/>
    </source>
</evidence>
<dbReference type="InterPro" id="IPR000847">
    <property type="entry name" value="LysR_HTH_N"/>
</dbReference>
<dbReference type="Gene3D" id="3.40.190.290">
    <property type="match status" value="1"/>
</dbReference>
<dbReference type="OrthoDB" id="9798121at2"/>
<gene>
    <name evidence="6" type="primary">tfdR</name>
    <name evidence="6" type="ORF">ROA7745_03951</name>
</gene>
<dbReference type="EMBL" id="FWXB01000020">
    <property type="protein sequence ID" value="SMC14087.1"/>
    <property type="molecule type" value="Genomic_DNA"/>
</dbReference>
<dbReference type="GO" id="GO:0043565">
    <property type="term" value="F:sequence-specific DNA binding"/>
    <property type="evidence" value="ECO:0007669"/>
    <property type="project" value="TreeGrafter"/>
</dbReference>
<dbReference type="PANTHER" id="PTHR30537:SF3">
    <property type="entry name" value="TRANSCRIPTIONAL REGULATORY PROTEIN"/>
    <property type="match status" value="1"/>
</dbReference>
<proteinExistence type="inferred from homology"/>
<keyword evidence="7" id="KW-1185">Reference proteome</keyword>
<organism evidence="6 7">
    <name type="scientific">Roseovarius aestuarii</name>
    <dbReference type="NCBI Taxonomy" id="475083"/>
    <lineage>
        <taxon>Bacteria</taxon>
        <taxon>Pseudomonadati</taxon>
        <taxon>Pseudomonadota</taxon>
        <taxon>Alphaproteobacteria</taxon>
        <taxon>Rhodobacterales</taxon>
        <taxon>Roseobacteraceae</taxon>
        <taxon>Roseovarius</taxon>
    </lineage>
</organism>
<dbReference type="InterPro" id="IPR058163">
    <property type="entry name" value="LysR-type_TF_proteobact-type"/>
</dbReference>
<name>A0A1X7BWR9_9RHOB</name>
<evidence type="ECO:0000256" key="1">
    <source>
        <dbReference type="ARBA" id="ARBA00009437"/>
    </source>
</evidence>
<dbReference type="PROSITE" id="PS50931">
    <property type="entry name" value="HTH_LYSR"/>
    <property type="match status" value="1"/>
</dbReference>
<dbReference type="PANTHER" id="PTHR30537">
    <property type="entry name" value="HTH-TYPE TRANSCRIPTIONAL REGULATOR"/>
    <property type="match status" value="1"/>
</dbReference>
<reference evidence="6 7" key="1">
    <citation type="submission" date="2017-03" db="EMBL/GenBank/DDBJ databases">
        <authorList>
            <person name="Afonso C.L."/>
            <person name="Miller P.J."/>
            <person name="Scott M.A."/>
            <person name="Spackman E."/>
            <person name="Goraichik I."/>
            <person name="Dimitrov K.M."/>
            <person name="Suarez D.L."/>
            <person name="Swayne D.E."/>
        </authorList>
    </citation>
    <scope>NUCLEOTIDE SEQUENCE [LARGE SCALE GENOMIC DNA]</scope>
    <source>
        <strain evidence="6 7">CECT 7745</strain>
    </source>
</reference>
<keyword evidence="3" id="KW-0238">DNA-binding</keyword>
<dbReference type="Pfam" id="PF03466">
    <property type="entry name" value="LysR_substrate"/>
    <property type="match status" value="1"/>
</dbReference>
<sequence>MNWQAVSFDWNQVRAFLATAEEGSFSGAARVLKTTQPTIGRQIGALEEALGVTLVERSVRGLTLTEAGRDLIDHMRTMGEAATLISMVADGKSQDVTGEVTVTGTDLLSAAILPGVLKPVRQMAPGIRVRILASSEMQNLTQREADIAIRHVRPDQPDLIARHLGDFRATLYAATDYLDRASRPRTPRDVAALDFVGNADPERLMAPLHNMGVPVRAESFVMSSESGVVAWELVKAGYGVSMQPETLGEAEPGIEKVLPDFPSLEFPIWLVTHRELQTSRRIRIVFDLLVRGLSDIAKRRSGGD</sequence>
<evidence type="ECO:0000259" key="5">
    <source>
        <dbReference type="PROSITE" id="PS50931"/>
    </source>
</evidence>
<dbReference type="SUPFAM" id="SSF53850">
    <property type="entry name" value="Periplasmic binding protein-like II"/>
    <property type="match status" value="1"/>
</dbReference>